<feature type="transmembrane region" description="Helical" evidence="6">
    <location>
        <begin position="205"/>
        <end position="225"/>
    </location>
</feature>
<keyword evidence="8" id="KW-1185">Reference proteome</keyword>
<name>A0A411PL12_9GAMM</name>
<evidence type="ECO:0000256" key="4">
    <source>
        <dbReference type="ARBA" id="ARBA00022989"/>
    </source>
</evidence>
<keyword evidence="5 6" id="KW-0472">Membrane</keyword>
<evidence type="ECO:0000256" key="3">
    <source>
        <dbReference type="ARBA" id="ARBA00022692"/>
    </source>
</evidence>
<feature type="transmembrane region" description="Helical" evidence="6">
    <location>
        <begin position="171"/>
        <end position="193"/>
    </location>
</feature>
<dbReference type="PANTHER" id="PTHR30086">
    <property type="entry name" value="ARGININE EXPORTER PROTEIN ARGO"/>
    <property type="match status" value="1"/>
</dbReference>
<dbReference type="Pfam" id="PF01810">
    <property type="entry name" value="LysE"/>
    <property type="match status" value="1"/>
</dbReference>
<sequence>MQAHHYLNLFIAIITLAVIPGPCVLAIVSRAMSHGFGAAALMTLGVALADVVFILLAVLGLSALASMLGSAFVVIQYCSAAYLIYLGVGLIYASLKMQHGVASIKRKQECQHQRDEDKPSTSSVKANKPTTHLLTGLAIAMSNPKAIVFYVSFFPAFVPVTQLGYMDILGLMLLSIAGFGGTNLCYAALGASAQKLLTSAKAVKIMQLVSGIIMLCAGFAISFVISQTAL</sequence>
<evidence type="ECO:0000313" key="7">
    <source>
        <dbReference type="EMBL" id="QBF84233.1"/>
    </source>
</evidence>
<reference evidence="7 8" key="1">
    <citation type="submission" date="2019-02" db="EMBL/GenBank/DDBJ databases">
        <title>Shewanella sp. D4-2 isolated from Dokdo Island.</title>
        <authorList>
            <person name="Baek K."/>
        </authorList>
    </citation>
    <scope>NUCLEOTIDE SEQUENCE [LARGE SCALE GENOMIC DNA]</scope>
    <source>
        <strain evidence="7 8">D4-2</strain>
    </source>
</reference>
<comment type="subcellular location">
    <subcellularLocation>
        <location evidence="1">Cell membrane</location>
        <topology evidence="1">Multi-pass membrane protein</topology>
    </subcellularLocation>
</comment>
<keyword evidence="2" id="KW-1003">Cell membrane</keyword>
<dbReference type="InterPro" id="IPR001123">
    <property type="entry name" value="LeuE-type"/>
</dbReference>
<dbReference type="AlphaFoldDB" id="A0A411PL12"/>
<gene>
    <name evidence="7" type="ORF">EXU30_17315</name>
</gene>
<dbReference type="Proteomes" id="UP000291106">
    <property type="component" value="Chromosome"/>
</dbReference>
<dbReference type="KEGG" id="smai:EXU30_17315"/>
<organism evidence="7 8">
    <name type="scientific">Shewanella maritima</name>
    <dbReference type="NCBI Taxonomy" id="2520507"/>
    <lineage>
        <taxon>Bacteria</taxon>
        <taxon>Pseudomonadati</taxon>
        <taxon>Pseudomonadota</taxon>
        <taxon>Gammaproteobacteria</taxon>
        <taxon>Alteromonadales</taxon>
        <taxon>Shewanellaceae</taxon>
        <taxon>Shewanella</taxon>
    </lineage>
</organism>
<dbReference type="GO" id="GO:0005886">
    <property type="term" value="C:plasma membrane"/>
    <property type="evidence" value="ECO:0007669"/>
    <property type="project" value="UniProtKB-SubCell"/>
</dbReference>
<dbReference type="RefSeq" id="WP_130602139.1">
    <property type="nucleotide sequence ID" value="NZ_CP036200.1"/>
</dbReference>
<accession>A0A411PL12</accession>
<dbReference type="EMBL" id="CP036200">
    <property type="protein sequence ID" value="QBF84233.1"/>
    <property type="molecule type" value="Genomic_DNA"/>
</dbReference>
<proteinExistence type="predicted"/>
<dbReference type="OrthoDB" id="9804822at2"/>
<evidence type="ECO:0000313" key="8">
    <source>
        <dbReference type="Proteomes" id="UP000291106"/>
    </source>
</evidence>
<feature type="transmembrane region" description="Helical" evidence="6">
    <location>
        <begin position="147"/>
        <end position="165"/>
    </location>
</feature>
<evidence type="ECO:0000256" key="1">
    <source>
        <dbReference type="ARBA" id="ARBA00004651"/>
    </source>
</evidence>
<keyword evidence="4 6" id="KW-1133">Transmembrane helix</keyword>
<evidence type="ECO:0000256" key="6">
    <source>
        <dbReference type="SAM" id="Phobius"/>
    </source>
</evidence>
<evidence type="ECO:0000256" key="2">
    <source>
        <dbReference type="ARBA" id="ARBA00022475"/>
    </source>
</evidence>
<feature type="transmembrane region" description="Helical" evidence="6">
    <location>
        <begin position="6"/>
        <end position="28"/>
    </location>
</feature>
<dbReference type="PANTHER" id="PTHR30086:SF20">
    <property type="entry name" value="ARGININE EXPORTER PROTEIN ARGO-RELATED"/>
    <property type="match status" value="1"/>
</dbReference>
<evidence type="ECO:0000256" key="5">
    <source>
        <dbReference type="ARBA" id="ARBA00023136"/>
    </source>
</evidence>
<feature type="transmembrane region" description="Helical" evidence="6">
    <location>
        <begin position="71"/>
        <end position="95"/>
    </location>
</feature>
<keyword evidence="3 6" id="KW-0812">Transmembrane</keyword>
<feature type="transmembrane region" description="Helical" evidence="6">
    <location>
        <begin position="40"/>
        <end position="65"/>
    </location>
</feature>
<dbReference type="GO" id="GO:0015171">
    <property type="term" value="F:amino acid transmembrane transporter activity"/>
    <property type="evidence" value="ECO:0007669"/>
    <property type="project" value="TreeGrafter"/>
</dbReference>
<protein>
    <submittedName>
        <fullName evidence="7">LysE family translocator</fullName>
    </submittedName>
</protein>